<comment type="caution">
    <text evidence="5">The sequence shown here is derived from an EMBL/GenBank/DDBJ whole genome shotgun (WGS) entry which is preliminary data.</text>
</comment>
<dbReference type="Proteomes" id="UP001497623">
    <property type="component" value="Unassembled WGS sequence"/>
</dbReference>
<feature type="compositionally biased region" description="Basic and acidic residues" evidence="4">
    <location>
        <begin position="527"/>
        <end position="542"/>
    </location>
</feature>
<feature type="compositionally biased region" description="Polar residues" evidence="4">
    <location>
        <begin position="429"/>
        <end position="438"/>
    </location>
</feature>
<feature type="region of interest" description="Disordered" evidence="4">
    <location>
        <begin position="366"/>
        <end position="466"/>
    </location>
</feature>
<evidence type="ECO:0000256" key="2">
    <source>
        <dbReference type="ARBA" id="ARBA00023043"/>
    </source>
</evidence>
<dbReference type="PROSITE" id="PS50297">
    <property type="entry name" value="ANK_REP_REGION"/>
    <property type="match status" value="3"/>
</dbReference>
<feature type="compositionally biased region" description="Low complexity" evidence="4">
    <location>
        <begin position="449"/>
        <end position="458"/>
    </location>
</feature>
<dbReference type="InterPro" id="IPR002110">
    <property type="entry name" value="Ankyrin_rpt"/>
</dbReference>
<evidence type="ECO:0000256" key="1">
    <source>
        <dbReference type="ARBA" id="ARBA00022737"/>
    </source>
</evidence>
<evidence type="ECO:0000313" key="6">
    <source>
        <dbReference type="Proteomes" id="UP001497623"/>
    </source>
</evidence>
<keyword evidence="2 3" id="KW-0040">ANK repeat</keyword>
<accession>A0AAV2RW27</accession>
<name>A0AAV2RW27_MEGNR</name>
<feature type="repeat" description="ANK" evidence="3">
    <location>
        <begin position="237"/>
        <end position="269"/>
    </location>
</feature>
<keyword evidence="6" id="KW-1185">Reference proteome</keyword>
<keyword evidence="1" id="KW-0677">Repeat</keyword>
<dbReference type="EMBL" id="CAXKWB010032457">
    <property type="protein sequence ID" value="CAL4141235.1"/>
    <property type="molecule type" value="Genomic_DNA"/>
</dbReference>
<dbReference type="PANTHER" id="PTHR24173:SF74">
    <property type="entry name" value="ANKYRIN REPEAT DOMAIN-CONTAINING PROTEIN 16"/>
    <property type="match status" value="1"/>
</dbReference>
<feature type="repeat" description="ANK" evidence="3">
    <location>
        <begin position="32"/>
        <end position="55"/>
    </location>
</feature>
<dbReference type="PROSITE" id="PS50088">
    <property type="entry name" value="ANK_REPEAT"/>
    <property type="match status" value="3"/>
</dbReference>
<dbReference type="SMART" id="SM00248">
    <property type="entry name" value="ANK"/>
    <property type="match status" value="7"/>
</dbReference>
<feature type="repeat" description="ANK" evidence="3">
    <location>
        <begin position="66"/>
        <end position="89"/>
    </location>
</feature>
<dbReference type="SUPFAM" id="SSF48403">
    <property type="entry name" value="Ankyrin repeat"/>
    <property type="match status" value="1"/>
</dbReference>
<evidence type="ECO:0000256" key="4">
    <source>
        <dbReference type="SAM" id="MobiDB-lite"/>
    </source>
</evidence>
<feature type="region of interest" description="Disordered" evidence="4">
    <location>
        <begin position="527"/>
        <end position="567"/>
    </location>
</feature>
<dbReference type="Gene3D" id="1.25.40.20">
    <property type="entry name" value="Ankyrin repeat-containing domain"/>
    <property type="match status" value="2"/>
</dbReference>
<protein>
    <submittedName>
        <fullName evidence="5">Uncharacterized protein</fullName>
    </submittedName>
</protein>
<dbReference type="Pfam" id="PF13637">
    <property type="entry name" value="Ank_4"/>
    <property type="match status" value="1"/>
</dbReference>
<dbReference type="Pfam" id="PF12796">
    <property type="entry name" value="Ank_2"/>
    <property type="match status" value="2"/>
</dbReference>
<evidence type="ECO:0000313" key="5">
    <source>
        <dbReference type="EMBL" id="CAL4141235.1"/>
    </source>
</evidence>
<feature type="compositionally biased region" description="Basic and acidic residues" evidence="4">
    <location>
        <begin position="394"/>
        <end position="408"/>
    </location>
</feature>
<dbReference type="AlphaFoldDB" id="A0AAV2RW27"/>
<gene>
    <name evidence="5" type="ORF">MNOR_LOCUS28826</name>
</gene>
<sequence length="567" mass="63655">MRRSNEWYKLHLEVETFYGIKTHANVNVQDMHGQAALYRAAYRGHIDVVKKLLEHPDIDPNVTTQDGITAIYAAAAKGNTDCVRLLLEHPNTNPNMQKSDGASAIYTATFNGRIEILELLLNHPWTNPNLRKNNGSTALYCAAEKGWTQCMELLLENMRLDPNIAMQPGNDTPLTIASSKGHRDIVLQLIDNPRIDVNHQNDNGDNALIMAADKGDMNIIRALLEHPAIDVNACNESGMTPLMFACWKGMAAMADMLLKAGADWQLNNDKGNTAEAVSWLNKHHAIQALIKTKVKDPKWFELDQRNRMNIQWYTASIYGNSQELQSILNQDGFLSVSSEILDRAHKAAAWAGDSDTEHICRSACARKEKNPRGQINSSKNKDKSTPSPQKRNTVRVEEPTPVLEKEVAPEPLNFASYPGLQANRHNHNQHSQWIQISPSVEERPDQQQEEIQSNQESPSQERRSSAKKFSMMMMNEEAPKTKTDKVMSHHPALTVVPETNVISEPKIIPMDMSSLENAVAEIVLKRQKEKQAQNAESGEHQSVKRKSSKALMGFMSSMYDQDENNNS</sequence>
<dbReference type="InterPro" id="IPR036770">
    <property type="entry name" value="Ankyrin_rpt-contain_sf"/>
</dbReference>
<proteinExistence type="predicted"/>
<reference evidence="5 6" key="1">
    <citation type="submission" date="2024-05" db="EMBL/GenBank/DDBJ databases">
        <authorList>
            <person name="Wallberg A."/>
        </authorList>
    </citation>
    <scope>NUCLEOTIDE SEQUENCE [LARGE SCALE GENOMIC DNA]</scope>
</reference>
<evidence type="ECO:0000256" key="3">
    <source>
        <dbReference type="PROSITE-ProRule" id="PRU00023"/>
    </source>
</evidence>
<organism evidence="5 6">
    <name type="scientific">Meganyctiphanes norvegica</name>
    <name type="common">Northern krill</name>
    <name type="synonym">Thysanopoda norvegica</name>
    <dbReference type="NCBI Taxonomy" id="48144"/>
    <lineage>
        <taxon>Eukaryota</taxon>
        <taxon>Metazoa</taxon>
        <taxon>Ecdysozoa</taxon>
        <taxon>Arthropoda</taxon>
        <taxon>Crustacea</taxon>
        <taxon>Multicrustacea</taxon>
        <taxon>Malacostraca</taxon>
        <taxon>Eumalacostraca</taxon>
        <taxon>Eucarida</taxon>
        <taxon>Euphausiacea</taxon>
        <taxon>Euphausiidae</taxon>
        <taxon>Meganyctiphanes</taxon>
    </lineage>
</organism>
<dbReference type="PANTHER" id="PTHR24173">
    <property type="entry name" value="ANKYRIN REPEAT CONTAINING"/>
    <property type="match status" value="1"/>
</dbReference>